<reference evidence="2" key="2">
    <citation type="submission" date="2021-05" db="EMBL/GenBank/DDBJ databases">
        <title>Protein family content uncovers lineage relationships and bacterial pathway maintenance mechanisms in DPANN archaea.</title>
        <authorList>
            <person name="Castelle C.J."/>
            <person name="Meheust R."/>
            <person name="Jaffe A.L."/>
            <person name="Seitz K."/>
            <person name="Gong X."/>
            <person name="Baker B.J."/>
            <person name="Banfield J.F."/>
        </authorList>
    </citation>
    <scope>NUCLEOTIDE SEQUENCE</scope>
    <source>
        <strain evidence="2">RIFCSPLOWO2_01_FULL_58_19</strain>
    </source>
</reference>
<accession>A0A8T4LD71</accession>
<proteinExistence type="predicted"/>
<dbReference type="Proteomes" id="UP000678237">
    <property type="component" value="Unassembled WGS sequence"/>
</dbReference>
<comment type="caution">
    <text evidence="2">The sequence shown here is derived from an EMBL/GenBank/DDBJ whole genome shotgun (WGS) entry which is preliminary data.</text>
</comment>
<protein>
    <recommendedName>
        <fullName evidence="4">Lipoprotein</fullName>
    </recommendedName>
</protein>
<sequence length="181" mass="19949">MRFRNPLPCWMLVLLVLLVAASGCTGSSSNQTQSEPNPEAPEQPNAPQTEPPVSSASTADVEASLVETWRSYSETRNLRRIEVKADKTWSYGSSSGTWRVEPILEGDWEAWGLPPNQDAGYDPRLKMVLVGWNNGTFSGPILEGPVGVDFFYVVYQAGPFIGGNTAWYIKFGRMRPLPLPA</sequence>
<feature type="region of interest" description="Disordered" evidence="1">
    <location>
        <begin position="25"/>
        <end position="60"/>
    </location>
</feature>
<dbReference type="AlphaFoldDB" id="A0A8T4LD71"/>
<feature type="compositionally biased region" description="Low complexity" evidence="1">
    <location>
        <begin position="35"/>
        <end position="52"/>
    </location>
</feature>
<evidence type="ECO:0000313" key="2">
    <source>
        <dbReference type="EMBL" id="MBS3062610.1"/>
    </source>
</evidence>
<evidence type="ECO:0008006" key="4">
    <source>
        <dbReference type="Google" id="ProtNLM"/>
    </source>
</evidence>
<gene>
    <name evidence="2" type="ORF">J4203_01950</name>
</gene>
<evidence type="ECO:0000313" key="3">
    <source>
        <dbReference type="Proteomes" id="UP000678237"/>
    </source>
</evidence>
<name>A0A8T4LD71_9ARCH</name>
<evidence type="ECO:0000256" key="1">
    <source>
        <dbReference type="SAM" id="MobiDB-lite"/>
    </source>
</evidence>
<feature type="compositionally biased region" description="Polar residues" evidence="1">
    <location>
        <begin position="25"/>
        <end position="34"/>
    </location>
</feature>
<reference evidence="2" key="1">
    <citation type="submission" date="2021-03" db="EMBL/GenBank/DDBJ databases">
        <authorList>
            <person name="Jaffe A."/>
        </authorList>
    </citation>
    <scope>NUCLEOTIDE SEQUENCE</scope>
    <source>
        <strain evidence="2">RIFCSPLOWO2_01_FULL_58_19</strain>
    </source>
</reference>
<dbReference type="EMBL" id="JAGVWE010000002">
    <property type="protein sequence ID" value="MBS3062610.1"/>
    <property type="molecule type" value="Genomic_DNA"/>
</dbReference>
<dbReference type="PROSITE" id="PS51257">
    <property type="entry name" value="PROKAR_LIPOPROTEIN"/>
    <property type="match status" value="1"/>
</dbReference>
<organism evidence="2 3">
    <name type="scientific">Candidatus Iainarchaeum sp</name>
    <dbReference type="NCBI Taxonomy" id="3101447"/>
    <lineage>
        <taxon>Archaea</taxon>
        <taxon>Candidatus Iainarchaeota</taxon>
        <taxon>Candidatus Iainarchaeia</taxon>
        <taxon>Candidatus Iainarchaeales</taxon>
        <taxon>Candidatus Iainarchaeaceae</taxon>
        <taxon>Candidatus Iainarchaeum</taxon>
    </lineage>
</organism>